<sequence length="152" mass="17014">MSRKMNRKEERELALRGIFQIDFHAEDAELDTSLKNFFELAGQGDPEDEVSGMTGGYAKKVIDAALENQGAIDALIASHLKETWDFSRVPKMEKAILRLGVTELLYTKVPKEVAINEAVELAKKYASEESKTYINGILNRVAVEHADELSKD</sequence>
<dbReference type="HAMAP" id="MF_00073">
    <property type="entry name" value="NusB"/>
    <property type="match status" value="1"/>
</dbReference>
<dbReference type="GO" id="GO:0031564">
    <property type="term" value="P:transcription antitermination"/>
    <property type="evidence" value="ECO:0007669"/>
    <property type="project" value="UniProtKB-KW"/>
</dbReference>
<keyword evidence="3 6" id="KW-0694">RNA-binding</keyword>
<proteinExistence type="inferred from homology"/>
<dbReference type="InterPro" id="IPR006027">
    <property type="entry name" value="NusB_RsmB_TIM44"/>
</dbReference>
<dbReference type="GO" id="GO:0006353">
    <property type="term" value="P:DNA-templated transcription termination"/>
    <property type="evidence" value="ECO:0007669"/>
    <property type="project" value="UniProtKB-UniRule"/>
</dbReference>
<dbReference type="NCBIfam" id="TIGR01951">
    <property type="entry name" value="nusB"/>
    <property type="match status" value="1"/>
</dbReference>
<feature type="domain" description="NusB/RsmB/TIM44" evidence="7">
    <location>
        <begin position="9"/>
        <end position="142"/>
    </location>
</feature>
<gene>
    <name evidence="6 8" type="primary">nusB</name>
    <name evidence="8" type="ORF">CPZ25_019275</name>
</gene>
<evidence type="ECO:0000256" key="1">
    <source>
        <dbReference type="ARBA" id="ARBA00005952"/>
    </source>
</evidence>
<keyword evidence="9" id="KW-1185">Reference proteome</keyword>
<dbReference type="PANTHER" id="PTHR11078:SF3">
    <property type="entry name" value="ANTITERMINATION NUSB DOMAIN-CONTAINING PROTEIN"/>
    <property type="match status" value="1"/>
</dbReference>
<dbReference type="InterPro" id="IPR011605">
    <property type="entry name" value="NusB_fam"/>
</dbReference>
<comment type="function">
    <text evidence="6">Involved in transcription antitermination. Required for transcription of ribosomal RNA (rRNA) genes. Binds specifically to the boxA antiterminator sequence of the ribosomal RNA (rrn) operons.</text>
</comment>
<evidence type="ECO:0000256" key="4">
    <source>
        <dbReference type="ARBA" id="ARBA00023015"/>
    </source>
</evidence>
<reference evidence="8 9" key="1">
    <citation type="submission" date="2018-05" db="EMBL/GenBank/DDBJ databases">
        <title>Genome comparison of Eubacterium sp.</title>
        <authorList>
            <person name="Feng Y."/>
            <person name="Sanchez-Andrea I."/>
            <person name="Stams A.J.M."/>
            <person name="De Vos W.M."/>
        </authorList>
    </citation>
    <scope>NUCLEOTIDE SEQUENCE [LARGE SCALE GENOMIC DNA]</scope>
    <source>
        <strain evidence="8 9">YI</strain>
    </source>
</reference>
<keyword evidence="4 6" id="KW-0805">Transcription regulation</keyword>
<dbReference type="Proteomes" id="UP000218387">
    <property type="component" value="Chromosome"/>
</dbReference>
<evidence type="ECO:0000256" key="2">
    <source>
        <dbReference type="ARBA" id="ARBA00022814"/>
    </source>
</evidence>
<dbReference type="GO" id="GO:0005829">
    <property type="term" value="C:cytosol"/>
    <property type="evidence" value="ECO:0007669"/>
    <property type="project" value="TreeGrafter"/>
</dbReference>
<protein>
    <recommendedName>
        <fullName evidence="6">Transcription antitermination protein NusB</fullName>
    </recommendedName>
    <alternativeName>
        <fullName evidence="6">Antitermination factor NusB</fullName>
    </alternativeName>
</protein>
<dbReference type="Pfam" id="PF01029">
    <property type="entry name" value="NusB"/>
    <property type="match status" value="1"/>
</dbReference>
<dbReference type="InterPro" id="IPR035926">
    <property type="entry name" value="NusB-like_sf"/>
</dbReference>
<organism evidence="8 9">
    <name type="scientific">Eubacterium maltosivorans</name>
    <dbReference type="NCBI Taxonomy" id="2041044"/>
    <lineage>
        <taxon>Bacteria</taxon>
        <taxon>Bacillati</taxon>
        <taxon>Bacillota</taxon>
        <taxon>Clostridia</taxon>
        <taxon>Eubacteriales</taxon>
        <taxon>Eubacteriaceae</taxon>
        <taxon>Eubacterium</taxon>
    </lineage>
</organism>
<dbReference type="AlphaFoldDB" id="A0A4P9CCK4"/>
<dbReference type="KEGG" id="emt:CPZ25_019275"/>
<evidence type="ECO:0000259" key="7">
    <source>
        <dbReference type="Pfam" id="PF01029"/>
    </source>
</evidence>
<evidence type="ECO:0000256" key="5">
    <source>
        <dbReference type="ARBA" id="ARBA00023163"/>
    </source>
</evidence>
<name>A0A4P9CCK4_EUBML</name>
<accession>A0A4P9CCK4</accession>
<dbReference type="PANTHER" id="PTHR11078">
    <property type="entry name" value="N UTILIZATION SUBSTANCE PROTEIN B-RELATED"/>
    <property type="match status" value="1"/>
</dbReference>
<evidence type="ECO:0000313" key="9">
    <source>
        <dbReference type="Proteomes" id="UP000218387"/>
    </source>
</evidence>
<dbReference type="SUPFAM" id="SSF48013">
    <property type="entry name" value="NusB-like"/>
    <property type="match status" value="1"/>
</dbReference>
<evidence type="ECO:0000256" key="3">
    <source>
        <dbReference type="ARBA" id="ARBA00022884"/>
    </source>
</evidence>
<dbReference type="Gene3D" id="1.10.940.10">
    <property type="entry name" value="NusB-like"/>
    <property type="match status" value="1"/>
</dbReference>
<evidence type="ECO:0000256" key="6">
    <source>
        <dbReference type="HAMAP-Rule" id="MF_00073"/>
    </source>
</evidence>
<comment type="similarity">
    <text evidence="1 6">Belongs to the NusB family.</text>
</comment>
<evidence type="ECO:0000313" key="8">
    <source>
        <dbReference type="EMBL" id="QCT73367.1"/>
    </source>
</evidence>
<dbReference type="GO" id="GO:0003723">
    <property type="term" value="F:RNA binding"/>
    <property type="evidence" value="ECO:0007669"/>
    <property type="project" value="UniProtKB-UniRule"/>
</dbReference>
<keyword evidence="2 6" id="KW-0889">Transcription antitermination</keyword>
<keyword evidence="5 6" id="KW-0804">Transcription</keyword>
<dbReference type="EMBL" id="CP029487">
    <property type="protein sequence ID" value="QCT73367.1"/>
    <property type="molecule type" value="Genomic_DNA"/>
</dbReference>